<name>A0A9N7VU68_PLEPL</name>
<evidence type="ECO:0000313" key="1">
    <source>
        <dbReference type="EMBL" id="CAB1457009.1"/>
    </source>
</evidence>
<sequence length="130" mass="14204">MEISDVISDAEDSLMWAKELKLSSVQSSPARARSLLEIGLSPGAKRPNRFCFAARVALPEAPVSRLREPSGGRTSGRTGIVMAMTDIVEDDLDERMQEEAEDVFQEDGKLAKGQLWRVRAGVGLQVGCWA</sequence>
<reference evidence="1" key="1">
    <citation type="submission" date="2020-03" db="EMBL/GenBank/DDBJ databases">
        <authorList>
            <person name="Weist P."/>
        </authorList>
    </citation>
    <scope>NUCLEOTIDE SEQUENCE</scope>
</reference>
<comment type="caution">
    <text evidence="1">The sequence shown here is derived from an EMBL/GenBank/DDBJ whole genome shotgun (WGS) entry which is preliminary data.</text>
</comment>
<evidence type="ECO:0000313" key="2">
    <source>
        <dbReference type="Proteomes" id="UP001153269"/>
    </source>
</evidence>
<protein>
    <submittedName>
        <fullName evidence="1">Uncharacterized protein</fullName>
    </submittedName>
</protein>
<accession>A0A9N7VU68</accession>
<dbReference type="AlphaFoldDB" id="A0A9N7VU68"/>
<dbReference type="Proteomes" id="UP001153269">
    <property type="component" value="Unassembled WGS sequence"/>
</dbReference>
<organism evidence="1 2">
    <name type="scientific">Pleuronectes platessa</name>
    <name type="common">European plaice</name>
    <dbReference type="NCBI Taxonomy" id="8262"/>
    <lineage>
        <taxon>Eukaryota</taxon>
        <taxon>Metazoa</taxon>
        <taxon>Chordata</taxon>
        <taxon>Craniata</taxon>
        <taxon>Vertebrata</taxon>
        <taxon>Euteleostomi</taxon>
        <taxon>Actinopterygii</taxon>
        <taxon>Neopterygii</taxon>
        <taxon>Teleostei</taxon>
        <taxon>Neoteleostei</taxon>
        <taxon>Acanthomorphata</taxon>
        <taxon>Carangaria</taxon>
        <taxon>Pleuronectiformes</taxon>
        <taxon>Pleuronectoidei</taxon>
        <taxon>Pleuronectidae</taxon>
        <taxon>Pleuronectes</taxon>
    </lineage>
</organism>
<gene>
    <name evidence="1" type="ORF">PLEPLA_LOCUS44813</name>
</gene>
<proteinExistence type="predicted"/>
<dbReference type="EMBL" id="CADEAL010004322">
    <property type="protein sequence ID" value="CAB1457009.1"/>
    <property type="molecule type" value="Genomic_DNA"/>
</dbReference>
<keyword evidence="2" id="KW-1185">Reference proteome</keyword>